<dbReference type="Proteomes" id="UP000887579">
    <property type="component" value="Unplaced"/>
</dbReference>
<accession>A0AC34FKS9</accession>
<dbReference type="WBParaSite" id="ES5_v2.g17956.t1">
    <property type="protein sequence ID" value="ES5_v2.g17956.t1"/>
    <property type="gene ID" value="ES5_v2.g17956"/>
</dbReference>
<reference evidence="2" key="1">
    <citation type="submission" date="2022-11" db="UniProtKB">
        <authorList>
            <consortium name="WormBaseParasite"/>
        </authorList>
    </citation>
    <scope>IDENTIFICATION</scope>
</reference>
<organism evidence="1 2">
    <name type="scientific">Panagrolaimus sp. ES5</name>
    <dbReference type="NCBI Taxonomy" id="591445"/>
    <lineage>
        <taxon>Eukaryota</taxon>
        <taxon>Metazoa</taxon>
        <taxon>Ecdysozoa</taxon>
        <taxon>Nematoda</taxon>
        <taxon>Chromadorea</taxon>
        <taxon>Rhabditida</taxon>
        <taxon>Tylenchina</taxon>
        <taxon>Panagrolaimomorpha</taxon>
        <taxon>Panagrolaimoidea</taxon>
        <taxon>Panagrolaimidae</taxon>
        <taxon>Panagrolaimus</taxon>
    </lineage>
</organism>
<protein>
    <submittedName>
        <fullName evidence="2">Uncharacterized protein</fullName>
    </submittedName>
</protein>
<evidence type="ECO:0000313" key="2">
    <source>
        <dbReference type="WBParaSite" id="ES5_v2.g17956.t1"/>
    </source>
</evidence>
<proteinExistence type="predicted"/>
<name>A0AC34FKS9_9BILA</name>
<evidence type="ECO:0000313" key="1">
    <source>
        <dbReference type="Proteomes" id="UP000887579"/>
    </source>
</evidence>
<sequence length="83" mass="9410">MLSQYSLHKLKAKNETSPRKNRDNVTNSVTPLTVASPSRNAHADLSGSDKENYPHEEKTACVTKVVQELQAQKKSIKFKYVYM</sequence>